<name>A0A9P9YHU3_9MUSC</name>
<feature type="compositionally biased region" description="Polar residues" evidence="1">
    <location>
        <begin position="1"/>
        <end position="15"/>
    </location>
</feature>
<dbReference type="EMBL" id="JAMKOV010000014">
    <property type="protein sequence ID" value="KAI8037003.1"/>
    <property type="molecule type" value="Genomic_DNA"/>
</dbReference>
<evidence type="ECO:0000313" key="3">
    <source>
        <dbReference type="Proteomes" id="UP001059596"/>
    </source>
</evidence>
<keyword evidence="3" id="KW-1185">Reference proteome</keyword>
<dbReference type="Proteomes" id="UP001059596">
    <property type="component" value="Unassembled WGS sequence"/>
</dbReference>
<gene>
    <name evidence="2" type="ORF">M5D96_010319</name>
</gene>
<organism evidence="2 3">
    <name type="scientific">Drosophila gunungcola</name>
    <name type="common">fruit fly</name>
    <dbReference type="NCBI Taxonomy" id="103775"/>
    <lineage>
        <taxon>Eukaryota</taxon>
        <taxon>Metazoa</taxon>
        <taxon>Ecdysozoa</taxon>
        <taxon>Arthropoda</taxon>
        <taxon>Hexapoda</taxon>
        <taxon>Insecta</taxon>
        <taxon>Pterygota</taxon>
        <taxon>Neoptera</taxon>
        <taxon>Endopterygota</taxon>
        <taxon>Diptera</taxon>
        <taxon>Brachycera</taxon>
        <taxon>Muscomorpha</taxon>
        <taxon>Ephydroidea</taxon>
        <taxon>Drosophilidae</taxon>
        <taxon>Drosophila</taxon>
        <taxon>Sophophora</taxon>
    </lineage>
</organism>
<comment type="caution">
    <text evidence="2">The sequence shown here is derived from an EMBL/GenBank/DDBJ whole genome shotgun (WGS) entry which is preliminary data.</text>
</comment>
<dbReference type="AlphaFoldDB" id="A0A9P9YHU3"/>
<feature type="non-terminal residue" evidence="2">
    <location>
        <position position="1"/>
    </location>
</feature>
<evidence type="ECO:0000313" key="2">
    <source>
        <dbReference type="EMBL" id="KAI8037003.1"/>
    </source>
</evidence>
<sequence length="63" mass="6744">MSGTMMWGESTSQEARASHPGNWLVSTGKPTEAANISGHDNLLSLKLPIRRESSCKCSSSEGH</sequence>
<evidence type="ECO:0000256" key="1">
    <source>
        <dbReference type="SAM" id="MobiDB-lite"/>
    </source>
</evidence>
<reference evidence="2" key="1">
    <citation type="journal article" date="2023" name="Genome Biol. Evol.">
        <title>Long-read-based Genome Assembly of Drosophila gunungcola Reveals Fewer Chemosensory Genes in Flower-breeding Species.</title>
        <authorList>
            <person name="Negi A."/>
            <person name="Liao B.Y."/>
            <person name="Yeh S.D."/>
        </authorList>
    </citation>
    <scope>NUCLEOTIDE SEQUENCE</scope>
    <source>
        <strain evidence="2">Sukarami</strain>
    </source>
</reference>
<proteinExistence type="predicted"/>
<protein>
    <submittedName>
        <fullName evidence="2">Uncharacterized protein</fullName>
    </submittedName>
</protein>
<accession>A0A9P9YHU3</accession>
<feature type="region of interest" description="Disordered" evidence="1">
    <location>
        <begin position="1"/>
        <end position="35"/>
    </location>
</feature>